<keyword evidence="4 6" id="KW-1133">Transmembrane helix</keyword>
<proteinExistence type="predicted"/>
<sequence length="422" mass="46585">MVMDEKVQKYIEAVCREVRNRSVHQLIREDVLGHLEEAYQEEVDLGATHSKAVDLAIERTGDPVKLGQLFHKIHRPQVDWLAILGIVLVGAVGVIVTVGAVPSVSVATPEQDVLRTVIGLVLGMLVGAGLFFVHPGHLRRLGPYVLVGTLLLMLVTDLMGRPINGEKQLFGVHIFELCPYLLALGFADIFRRPRWLRDWRILLLAALIALADLMFVHGHSNSNLILANISIFTIALSSKLPRWKVSVGAGTFLAAMTAYVLRNRWLVERFTGAFHAQDHAYTSGFYNYQTQLFVNHAGWFGHGLGHGSFILSFEHSTLAFAQLINMFGWCGGLLFAAVVLCIFARLFHRSQRVQNEFAQTIAFALLTLLAFQFIYPFCMGLGTFPIIGLSTPLIGGGLWTSVVALGSFGMVLGVLKRPSLQA</sequence>
<organism evidence="7 8">
    <name type="scientific">Alicyclobacillus dauci</name>
    <dbReference type="NCBI Taxonomy" id="1475485"/>
    <lineage>
        <taxon>Bacteria</taxon>
        <taxon>Bacillati</taxon>
        <taxon>Bacillota</taxon>
        <taxon>Bacilli</taxon>
        <taxon>Bacillales</taxon>
        <taxon>Alicyclobacillaceae</taxon>
        <taxon>Alicyclobacillus</taxon>
    </lineage>
</organism>
<evidence type="ECO:0000256" key="5">
    <source>
        <dbReference type="ARBA" id="ARBA00023136"/>
    </source>
</evidence>
<gene>
    <name evidence="7" type="ORF">NZD86_04375</name>
</gene>
<dbReference type="PANTHER" id="PTHR30474">
    <property type="entry name" value="CELL CYCLE PROTEIN"/>
    <property type="match status" value="1"/>
</dbReference>
<keyword evidence="3" id="KW-0133">Cell shape</keyword>
<evidence type="ECO:0000256" key="3">
    <source>
        <dbReference type="ARBA" id="ARBA00022960"/>
    </source>
</evidence>
<keyword evidence="5 6" id="KW-0472">Membrane</keyword>
<feature type="transmembrane region" description="Helical" evidence="6">
    <location>
        <begin position="80"/>
        <end position="101"/>
    </location>
</feature>
<accession>A0ABY6Z6T9</accession>
<keyword evidence="2 6" id="KW-0812">Transmembrane</keyword>
<name>A0ABY6Z6T9_9BACL</name>
<feature type="transmembrane region" description="Helical" evidence="6">
    <location>
        <begin position="245"/>
        <end position="261"/>
    </location>
</feature>
<keyword evidence="8" id="KW-1185">Reference proteome</keyword>
<dbReference type="Pfam" id="PF01098">
    <property type="entry name" value="FTSW_RODA_SPOVE"/>
    <property type="match status" value="1"/>
</dbReference>
<dbReference type="EMBL" id="CP104064">
    <property type="protein sequence ID" value="WAH37745.1"/>
    <property type="molecule type" value="Genomic_DNA"/>
</dbReference>
<evidence type="ECO:0000256" key="2">
    <source>
        <dbReference type="ARBA" id="ARBA00022692"/>
    </source>
</evidence>
<feature type="transmembrane region" description="Helical" evidence="6">
    <location>
        <begin position="144"/>
        <end position="163"/>
    </location>
</feature>
<feature type="transmembrane region" description="Helical" evidence="6">
    <location>
        <begin position="199"/>
        <end position="216"/>
    </location>
</feature>
<feature type="transmembrane region" description="Helical" evidence="6">
    <location>
        <begin position="169"/>
        <end position="187"/>
    </location>
</feature>
<evidence type="ECO:0000256" key="1">
    <source>
        <dbReference type="ARBA" id="ARBA00004141"/>
    </source>
</evidence>
<dbReference type="RefSeq" id="WP_268045264.1">
    <property type="nucleotide sequence ID" value="NZ_CP104064.1"/>
</dbReference>
<dbReference type="PANTHER" id="PTHR30474:SF1">
    <property type="entry name" value="PEPTIDOGLYCAN GLYCOSYLTRANSFERASE MRDB"/>
    <property type="match status" value="1"/>
</dbReference>
<reference evidence="7" key="1">
    <citation type="submission" date="2022-08" db="EMBL/GenBank/DDBJ databases">
        <title>Alicyclobacillus dauci DSM2870, complete genome.</title>
        <authorList>
            <person name="Wang Q."/>
            <person name="Cai R."/>
            <person name="Wang Z."/>
        </authorList>
    </citation>
    <scope>NUCLEOTIDE SEQUENCE</scope>
    <source>
        <strain evidence="7">DSM 28700</strain>
    </source>
</reference>
<evidence type="ECO:0000256" key="6">
    <source>
        <dbReference type="SAM" id="Phobius"/>
    </source>
</evidence>
<feature type="transmembrane region" description="Helical" evidence="6">
    <location>
        <begin position="113"/>
        <end position="132"/>
    </location>
</feature>
<evidence type="ECO:0000313" key="8">
    <source>
        <dbReference type="Proteomes" id="UP001164803"/>
    </source>
</evidence>
<dbReference type="Proteomes" id="UP001164803">
    <property type="component" value="Chromosome"/>
</dbReference>
<comment type="subcellular location">
    <subcellularLocation>
        <location evidence="1">Membrane</location>
        <topology evidence="1">Multi-pass membrane protein</topology>
    </subcellularLocation>
</comment>
<evidence type="ECO:0000256" key="4">
    <source>
        <dbReference type="ARBA" id="ARBA00022989"/>
    </source>
</evidence>
<dbReference type="InterPro" id="IPR001182">
    <property type="entry name" value="FtsW/RodA"/>
</dbReference>
<feature type="transmembrane region" description="Helical" evidence="6">
    <location>
        <begin position="326"/>
        <end position="348"/>
    </location>
</feature>
<evidence type="ECO:0000313" key="7">
    <source>
        <dbReference type="EMBL" id="WAH37745.1"/>
    </source>
</evidence>
<feature type="transmembrane region" description="Helical" evidence="6">
    <location>
        <begin position="393"/>
        <end position="415"/>
    </location>
</feature>
<protein>
    <submittedName>
        <fullName evidence="7">FtsW/RodA/SpoVE family cell cycle protein</fullName>
    </submittedName>
</protein>
<feature type="transmembrane region" description="Helical" evidence="6">
    <location>
        <begin position="360"/>
        <end position="387"/>
    </location>
</feature>